<dbReference type="Proteomes" id="UP000242205">
    <property type="component" value="Chromosome"/>
</dbReference>
<evidence type="ECO:0000256" key="3">
    <source>
        <dbReference type="ARBA" id="ARBA00022618"/>
    </source>
</evidence>
<name>A0A2I6S6I6_9RHOO</name>
<dbReference type="AlphaFoldDB" id="A0A2I6S6I6"/>
<evidence type="ECO:0000256" key="7">
    <source>
        <dbReference type="ARBA" id="ARBA00023306"/>
    </source>
</evidence>
<evidence type="ECO:0000256" key="9">
    <source>
        <dbReference type="RuleBase" id="RU003613"/>
    </source>
</evidence>
<proteinExistence type="inferred from homology"/>
<evidence type="ECO:0000256" key="1">
    <source>
        <dbReference type="ARBA" id="ARBA00022475"/>
    </source>
</evidence>
<dbReference type="Gene3D" id="3.30.1400.10">
    <property type="entry name" value="ZipA, C-terminal FtsZ-binding domain"/>
    <property type="match status" value="1"/>
</dbReference>
<feature type="region of interest" description="Disordered" evidence="10">
    <location>
        <begin position="33"/>
        <end position="77"/>
    </location>
</feature>
<dbReference type="GO" id="GO:0005886">
    <property type="term" value="C:plasma membrane"/>
    <property type="evidence" value="ECO:0007669"/>
    <property type="project" value="UniProtKB-SubCell"/>
</dbReference>
<comment type="similarity">
    <text evidence="8">Belongs to the ZipA family.</text>
</comment>
<dbReference type="SUPFAM" id="SSF64383">
    <property type="entry name" value="Cell-division protein ZipA, C-terminal domain"/>
    <property type="match status" value="1"/>
</dbReference>
<keyword evidence="6 9" id="KW-0472">Membrane</keyword>
<gene>
    <name evidence="13" type="ORF">C0099_07900</name>
</gene>
<feature type="transmembrane region" description="Helical" evidence="11">
    <location>
        <begin position="6"/>
        <end position="23"/>
    </location>
</feature>
<dbReference type="RefSeq" id="WP_102246925.1">
    <property type="nucleotide sequence ID" value="NZ_CP025682.1"/>
</dbReference>
<accession>A0A2I6S6I6</accession>
<keyword evidence="3 8" id="KW-0132">Cell division</keyword>
<evidence type="ECO:0000256" key="11">
    <source>
        <dbReference type="SAM" id="Phobius"/>
    </source>
</evidence>
<evidence type="ECO:0000313" key="14">
    <source>
        <dbReference type="Proteomes" id="UP000242205"/>
    </source>
</evidence>
<evidence type="ECO:0000256" key="8">
    <source>
        <dbReference type="RuleBase" id="RU003612"/>
    </source>
</evidence>
<sequence>MDSDLQIGLIALGVAAVVGIVAYNKWQERKHRKSAEDAFRGDHPDVLLDKAPKSRIEPSFDGEEPAEPVIGDSMLTDDDDAIAPAATQQPSGRHTTPGIPSVLDPRVDCVICIESIEPLDAPRLWAAQLEPLQELSKPVRWFAFDDADNLWHELSAHSAGAYHWFCAAMQMVDRRGPIDENDFRGFTDGIQRVADQFLAVPADFPLRSAALANAADMDKFCASVDVQVGINLIADGEPFPGARLRALAESCGLRLADDGSFHAIDAEGRTLFTLSNHEAELFDADGMSDIVTRGVTFVVDVPLVVDGADVFEDMMRIAEAMSESLGGRIVDDNRAAFGSEAAAVIRTQIDRIQAEMADQGIPAGGSLAVRLFSA</sequence>
<dbReference type="PANTHER" id="PTHR38685:SF1">
    <property type="entry name" value="CELL DIVISION PROTEIN ZIPA"/>
    <property type="match status" value="1"/>
</dbReference>
<evidence type="ECO:0000256" key="4">
    <source>
        <dbReference type="ARBA" id="ARBA00022692"/>
    </source>
</evidence>
<dbReference type="InterPro" id="IPR036765">
    <property type="entry name" value="ZipA_FtsZ-bd_C_sf"/>
</dbReference>
<keyword evidence="5 11" id="KW-1133">Transmembrane helix</keyword>
<evidence type="ECO:0000256" key="5">
    <source>
        <dbReference type="ARBA" id="ARBA00022989"/>
    </source>
</evidence>
<feature type="compositionally biased region" description="Basic and acidic residues" evidence="10">
    <location>
        <begin position="34"/>
        <end position="58"/>
    </location>
</feature>
<keyword evidence="4 9" id="KW-0812">Transmembrane</keyword>
<protein>
    <recommendedName>
        <fullName evidence="8">Cell division protein ZipA</fullName>
    </recommendedName>
</protein>
<dbReference type="Pfam" id="PF04354">
    <property type="entry name" value="ZipA_C"/>
    <property type="match status" value="1"/>
</dbReference>
<keyword evidence="14" id="KW-1185">Reference proteome</keyword>
<keyword evidence="7 8" id="KW-0131">Cell cycle</keyword>
<evidence type="ECO:0000256" key="6">
    <source>
        <dbReference type="ARBA" id="ARBA00023136"/>
    </source>
</evidence>
<dbReference type="GO" id="GO:0000917">
    <property type="term" value="P:division septum assembly"/>
    <property type="evidence" value="ECO:0007669"/>
    <property type="project" value="TreeGrafter"/>
</dbReference>
<organism evidence="13 14">
    <name type="scientific">Pseudazoarcus pumilus</name>
    <dbReference type="NCBI Taxonomy" id="2067960"/>
    <lineage>
        <taxon>Bacteria</taxon>
        <taxon>Pseudomonadati</taxon>
        <taxon>Pseudomonadota</taxon>
        <taxon>Betaproteobacteria</taxon>
        <taxon>Rhodocyclales</taxon>
        <taxon>Zoogloeaceae</taxon>
        <taxon>Pseudazoarcus</taxon>
    </lineage>
</organism>
<dbReference type="InterPro" id="IPR007449">
    <property type="entry name" value="ZipA_FtsZ-bd_C"/>
</dbReference>
<dbReference type="GO" id="GO:0032153">
    <property type="term" value="C:cell division site"/>
    <property type="evidence" value="ECO:0007669"/>
    <property type="project" value="TreeGrafter"/>
</dbReference>
<keyword evidence="1 9" id="KW-1003">Cell membrane</keyword>
<evidence type="ECO:0000256" key="2">
    <source>
        <dbReference type="ARBA" id="ARBA00022519"/>
    </source>
</evidence>
<dbReference type="EMBL" id="CP025682">
    <property type="protein sequence ID" value="AUN94859.1"/>
    <property type="molecule type" value="Genomic_DNA"/>
</dbReference>
<dbReference type="InterPro" id="IPR011919">
    <property type="entry name" value="Cell_div_ZipA"/>
</dbReference>
<evidence type="ECO:0000313" key="13">
    <source>
        <dbReference type="EMBL" id="AUN94859.1"/>
    </source>
</evidence>
<feature type="domain" description="ZipA C-terminal FtsZ-binding" evidence="12">
    <location>
        <begin position="224"/>
        <end position="349"/>
    </location>
</feature>
<keyword evidence="2 9" id="KW-0997">Cell inner membrane</keyword>
<evidence type="ECO:0000259" key="12">
    <source>
        <dbReference type="SMART" id="SM00771"/>
    </source>
</evidence>
<reference evidence="13 14" key="1">
    <citation type="submission" date="2018-01" db="EMBL/GenBank/DDBJ databases">
        <authorList>
            <person name="Fu G.-Y."/>
        </authorList>
    </citation>
    <scope>NUCLEOTIDE SEQUENCE [LARGE SCALE GENOMIC DNA]</scope>
    <source>
        <strain evidence="13 14">SY39</strain>
    </source>
</reference>
<dbReference type="SMART" id="SM00771">
    <property type="entry name" value="ZipA_C"/>
    <property type="match status" value="1"/>
</dbReference>
<dbReference type="PANTHER" id="PTHR38685">
    <property type="entry name" value="CELL DIVISION PROTEIN ZIPA"/>
    <property type="match status" value="1"/>
</dbReference>
<dbReference type="KEGG" id="atw:C0099_07900"/>
<evidence type="ECO:0000256" key="10">
    <source>
        <dbReference type="SAM" id="MobiDB-lite"/>
    </source>
</evidence>
<dbReference type="OrthoDB" id="8521018at2"/>
<comment type="function">
    <text evidence="8">Essential cell division protein that stabilizes the FtsZ protofilaments by cross-linking them and that serves as a cytoplasmic membrane anchor for the Z ring. Also required for the recruitment to the septal ring of downstream cell division proteins.</text>
</comment>
<comment type="subcellular location">
    <subcellularLocation>
        <location evidence="9">Cell inner membrane</location>
        <topology evidence="9">Single-pass type I membrane protein</topology>
    </subcellularLocation>
</comment>